<reference evidence="2 3" key="1">
    <citation type="submission" date="2016-02" db="EMBL/GenBank/DDBJ databases">
        <title>Genome analysis of coral dinoflagellate symbionts highlights evolutionary adaptations to a symbiotic lifestyle.</title>
        <authorList>
            <person name="Aranda M."/>
            <person name="Li Y."/>
            <person name="Liew Y.J."/>
            <person name="Baumgarten S."/>
            <person name="Simakov O."/>
            <person name="Wilson M."/>
            <person name="Piel J."/>
            <person name="Ashoor H."/>
            <person name="Bougouffa S."/>
            <person name="Bajic V.B."/>
            <person name="Ryu T."/>
            <person name="Ravasi T."/>
            <person name="Bayer T."/>
            <person name="Micklem G."/>
            <person name="Kim H."/>
            <person name="Bhak J."/>
            <person name="Lajeunesse T.C."/>
            <person name="Voolstra C.R."/>
        </authorList>
    </citation>
    <scope>NUCLEOTIDE SEQUENCE [LARGE SCALE GENOMIC DNA]</scope>
    <source>
        <strain evidence="2 3">CCMP2467</strain>
    </source>
</reference>
<feature type="compositionally biased region" description="Polar residues" evidence="1">
    <location>
        <begin position="255"/>
        <end position="265"/>
    </location>
</feature>
<feature type="region of interest" description="Disordered" evidence="1">
    <location>
        <begin position="1209"/>
        <end position="1229"/>
    </location>
</feature>
<accession>A0A1Q9D699</accession>
<proteinExistence type="predicted"/>
<evidence type="ECO:0000313" key="3">
    <source>
        <dbReference type="Proteomes" id="UP000186817"/>
    </source>
</evidence>
<organism evidence="2 3">
    <name type="scientific">Symbiodinium microadriaticum</name>
    <name type="common">Dinoflagellate</name>
    <name type="synonym">Zooxanthella microadriatica</name>
    <dbReference type="NCBI Taxonomy" id="2951"/>
    <lineage>
        <taxon>Eukaryota</taxon>
        <taxon>Sar</taxon>
        <taxon>Alveolata</taxon>
        <taxon>Dinophyceae</taxon>
        <taxon>Suessiales</taxon>
        <taxon>Symbiodiniaceae</taxon>
        <taxon>Symbiodinium</taxon>
    </lineage>
</organism>
<dbReference type="OrthoDB" id="2274644at2759"/>
<dbReference type="EMBL" id="LSRX01000702">
    <property type="protein sequence ID" value="OLP90616.1"/>
    <property type="molecule type" value="Genomic_DNA"/>
</dbReference>
<keyword evidence="3" id="KW-1185">Reference proteome</keyword>
<evidence type="ECO:0000313" key="2">
    <source>
        <dbReference type="EMBL" id="OLP90616.1"/>
    </source>
</evidence>
<feature type="compositionally biased region" description="Basic and acidic residues" evidence="1">
    <location>
        <begin position="177"/>
        <end position="186"/>
    </location>
</feature>
<protein>
    <submittedName>
        <fullName evidence="2">Poly(A) RNA polymerase GLD2-B</fullName>
    </submittedName>
</protein>
<sequence length="1652" mass="184256">MSEPLGGIAQTMASRSRPLAEYVRFETKEGTVLLYEPHPLDSWINRECAWDSKKQVYMDLATGDKVTDAESEYYQTYLQRHKERRRTGGQADELLKLAAKINPRTVVELRFYIAKFPWEVSRLLGEGKSIYKAMGEQRHGGETAQTAVLQKDPKPAKDKKDKQRSKEGKPDKKHRKKAEEGKTTKEKHSKKKAKHDTTEGKDLPDATVAVEPAEKTSAGDAEYEVDWGGSDVEDKQPTTAFPHDVGGNRDDDDNPITSDTLSQEMSWPWGERGRPSDTASPDSAGARRTGYKGDDAAQETMKPAGGSSKHQGGPSQRRVPVPKEEGTPPKVLFKTRMGLHLQFDANPDLDQWLHLNVQRDEDTGEYVKHTGERLTEAEQVSYLQYQQIHESRCRLEDAADKLSRITDKYMPLIADESRVFVICFPEQAPRLLKRARKVRRKVKAKQKGARSRAKGGAGAYDVFSTDRDLEVSSTRSCHDLCCDSDFSCSQMNSWYSQCVPKGPIPEKPEPVDMASADDECYHMFSELSFNTLVQSFPSNPDSEATAYVDCKLCSRSGMQCTANVLGGRTQLVASHIHLASDGDGGNGAGPPVINFCGDNGPGMIADGSSYKSPCAHYHNRAALMSMTGNFVDGAQNAGFTLDSRLTDIAANPSKYYVNFHSTASWFPVSLLELYWFLVRKNRARSSVGATTENYVKFRCRGIQPYDGEAWRALIDDFTEQRFTWITRPLLQTKGAAATHVDGEMAFYDTHLEREYNEVEAEQVQRELGEATSGTMDSVTQPEATHSGGGRDDQEAPRHLTACRIRATVAVAFLRNMRMIMTYDKSSRSGDGPLGLLAVPSRSIDWVDVARLLSDARKLYPETKTGDNEEGDIEANHKAKRKGGAKRKREDADAEYSLNAAGECTLLPWMIRLELHRLDPHDNRSSQAASFVKQWPWSLGQSPDRSKRMSGLEAGRARRRKRKFCKQHKATVKAGLEDEIRNDVCAHVFESDPLDHAETEQRAYRHVVPLLKLLAEQFGLRSKKLQIWDPYFCKGAVVKHLAQLGFTKVHNVNQDFYEVIREDRVPEHHVFMTNPPYSSDHLPRCLEFCSKLKKPCLLLLPNWVAKKPYFSELFGRMDNIFYISPLRRYSYVMPTDLVGSCKPAWVGEDGQTTPFQSSWYVILPPPLKLGDIYDRLESQMKLLNPPDYILAKNLQAAKWKLKKAHKLQTVGSSEAQQQSKKPRKLKSSAHLTGTCEQRTEVSCKIDIRDGRVRLAHGSEFEVDESFTTPVRQESKVPVQPPSFQSIGFSEQVAELLELITPSEASERVAKELAAYTESIIQEMLPGASVEGFANADILRGTAFGVAVPEIDLVVIADPDCLERQLQGRLAKGGVHKTRMDARKMQKSAIRACTDLLVAAGGFKFRRSAFRCEEPKVTLMGPSTMSVSGQGIPVDFSVNCATPGCHAALVSACGAIDVRSRGLILLVRRWSKDRGVCHVARGHLSPYGWTLLAIFYLQAKAAMLPPLSATKNGKDYEVKPLEDEAVESTIAPGECPDSLTVGDLFSGFIGFYERELNLQFEAVSLHHGRRQPSTQKSDDAETVDLGLRIQDPFDPERNCGASMSQEGLQRLREELVRADIILSATKQASLSEVLQPWAPPERHSGMVAEDAPAS</sequence>
<feature type="compositionally biased region" description="Basic and acidic residues" evidence="1">
    <location>
        <begin position="195"/>
        <end position="204"/>
    </location>
</feature>
<comment type="caution">
    <text evidence="2">The sequence shown here is derived from an EMBL/GenBank/DDBJ whole genome shotgun (WGS) entry which is preliminary data.</text>
</comment>
<feature type="compositionally biased region" description="Basic and acidic residues" evidence="1">
    <location>
        <begin position="151"/>
        <end position="170"/>
    </location>
</feature>
<evidence type="ECO:0000256" key="1">
    <source>
        <dbReference type="SAM" id="MobiDB-lite"/>
    </source>
</evidence>
<feature type="region of interest" description="Disordered" evidence="1">
    <location>
        <begin position="861"/>
        <end position="891"/>
    </location>
</feature>
<dbReference type="PANTHER" id="PTHR39444">
    <property type="entry name" value="SITE-SPECIFIC DNA-METHYLTRANSFERASE (ADENINE-SPECIFIC)"/>
    <property type="match status" value="1"/>
</dbReference>
<feature type="compositionally biased region" description="Basic and acidic residues" evidence="1">
    <location>
        <begin position="788"/>
        <end position="797"/>
    </location>
</feature>
<feature type="compositionally biased region" description="Basic residues" evidence="1">
    <location>
        <begin position="877"/>
        <end position="886"/>
    </location>
</feature>
<feature type="region of interest" description="Disordered" evidence="1">
    <location>
        <begin position="1631"/>
        <end position="1652"/>
    </location>
</feature>
<dbReference type="Gene3D" id="1.10.1410.10">
    <property type="match status" value="1"/>
</dbReference>
<name>A0A1Q9D699_SYMMI</name>
<gene>
    <name evidence="2" type="primary">papd4-b</name>
    <name evidence="2" type="ORF">AK812_SmicGene27793</name>
</gene>
<dbReference type="Proteomes" id="UP000186817">
    <property type="component" value="Unassembled WGS sequence"/>
</dbReference>
<feature type="compositionally biased region" description="Polar residues" evidence="1">
    <location>
        <begin position="771"/>
        <end position="783"/>
    </location>
</feature>
<feature type="compositionally biased region" description="Polar residues" evidence="1">
    <location>
        <begin position="1209"/>
        <end position="1218"/>
    </location>
</feature>
<feature type="region of interest" description="Disordered" evidence="1">
    <location>
        <begin position="766"/>
        <end position="798"/>
    </location>
</feature>
<dbReference type="PANTHER" id="PTHR39444:SF3">
    <property type="entry name" value="SITE-SPECIFIC DNA-METHYLTRANSFERASE (ADENINE-SPECIFIC)"/>
    <property type="match status" value="1"/>
</dbReference>
<feature type="region of interest" description="Disordered" evidence="1">
    <location>
        <begin position="137"/>
        <end position="329"/>
    </location>
</feature>
<dbReference type="SUPFAM" id="SSF81631">
    <property type="entry name" value="PAP/OAS1 substrate-binding domain"/>
    <property type="match status" value="1"/>
</dbReference>